<protein>
    <submittedName>
        <fullName evidence="7">Ribonuclease, Rne/Rng family protein</fullName>
    </submittedName>
</protein>
<keyword evidence="4" id="KW-0460">Magnesium</keyword>
<dbReference type="Gene3D" id="2.40.50.140">
    <property type="entry name" value="Nucleic acid-binding proteins"/>
    <property type="match status" value="1"/>
</dbReference>
<dbReference type="Pfam" id="PF10150">
    <property type="entry name" value="RNase_E_G"/>
    <property type="match status" value="1"/>
</dbReference>
<dbReference type="Proteomes" id="UP000010523">
    <property type="component" value="Unassembled WGS sequence"/>
</dbReference>
<evidence type="ECO:0000256" key="5">
    <source>
        <dbReference type="ARBA" id="ARBA00022884"/>
    </source>
</evidence>
<dbReference type="Gene3D" id="3.40.1260.20">
    <property type="entry name" value="Ribonuclease E, catalytic domain"/>
    <property type="match status" value="1"/>
</dbReference>
<dbReference type="SMART" id="SM00316">
    <property type="entry name" value="S1"/>
    <property type="match status" value="1"/>
</dbReference>
<dbReference type="SUPFAM" id="SSF50249">
    <property type="entry name" value="Nucleic acid-binding proteins"/>
    <property type="match status" value="1"/>
</dbReference>
<keyword evidence="2" id="KW-0479">Metal-binding</keyword>
<dbReference type="PANTHER" id="PTHR30001:SF0">
    <property type="entry name" value="RIBONUCLEASE G"/>
    <property type="match status" value="1"/>
</dbReference>
<dbReference type="InterPro" id="IPR019307">
    <property type="entry name" value="RNA-bd_AU-1/RNase_E/G"/>
</dbReference>
<comment type="cofactor">
    <cofactor evidence="1">
        <name>Mg(2+)</name>
        <dbReference type="ChEBI" id="CHEBI:18420"/>
    </cofactor>
</comment>
<dbReference type="NCBIfam" id="TIGR00757">
    <property type="entry name" value="RNaseEG"/>
    <property type="match status" value="1"/>
</dbReference>
<dbReference type="GO" id="GO:0005737">
    <property type="term" value="C:cytoplasm"/>
    <property type="evidence" value="ECO:0007669"/>
    <property type="project" value="TreeGrafter"/>
</dbReference>
<organism evidence="7 8">
    <name type="scientific">Bacillus methanolicus PB1</name>
    <dbReference type="NCBI Taxonomy" id="997296"/>
    <lineage>
        <taxon>Bacteria</taxon>
        <taxon>Bacillati</taxon>
        <taxon>Bacillota</taxon>
        <taxon>Bacilli</taxon>
        <taxon>Bacillales</taxon>
        <taxon>Bacillaceae</taxon>
        <taxon>Bacillus</taxon>
    </lineage>
</organism>
<dbReference type="EMBL" id="AFEU01000003">
    <property type="protein sequence ID" value="EIJ79031.1"/>
    <property type="molecule type" value="Genomic_DNA"/>
</dbReference>
<dbReference type="STRING" id="997296.PB1_15774"/>
<dbReference type="PATRIC" id="fig|997296.3.peg.3324"/>
<gene>
    <name evidence="7" type="ORF">PB1_15774</name>
</gene>
<evidence type="ECO:0000256" key="1">
    <source>
        <dbReference type="ARBA" id="ARBA00001946"/>
    </source>
</evidence>
<dbReference type="GO" id="GO:0006364">
    <property type="term" value="P:rRNA processing"/>
    <property type="evidence" value="ECO:0007669"/>
    <property type="project" value="TreeGrafter"/>
</dbReference>
<sequence length="498" mass="57197">MKIIVNSLTREKRFALLNGQTIEKFFIEQPKSHSIVGNLYLGVVSKILPGMNAAFVDIGEEKSGYLHRDKLPAFVKSDGPKEVRNSRSISSLVHQGEKILVQVEKDATGTKGPRLTGIIELKGEHIIYLPNGRYVAVSKKIADERNRERWRRFGKLLKTEYEGLIFRTSSENQSEAALASELEELRNMYKELERTASSRKNPGLLFEKDLFYEQLISEIKTYGRGEVIVDDIRLKNKIERYVKAEKINMNVTLYKGKENIFSAWEIEHQIEKALKRIVWLENGAYLIFDEAEALTVIDVNTGKYSGKNDLHDTVVSVNLAAAEEAARQIRIRDIGGIILIDFIDMQKEEDRERVLQKIQSELTKDDRRTKVIGFTPLGILQLTRKKTKVAISEALTVKCAVCEGTGRVLSPETIAFRLERELWEYRHSDYDGVLIETTREVANIFTGENYIHQIRLEELLGLKIKFEIKDDSPKPFYHIRRFERLTHRGLSPSNNDNI</sequence>
<dbReference type="GO" id="GO:0046872">
    <property type="term" value="F:metal ion binding"/>
    <property type="evidence" value="ECO:0007669"/>
    <property type="project" value="UniProtKB-KW"/>
</dbReference>
<dbReference type="PANTHER" id="PTHR30001">
    <property type="entry name" value="RIBONUCLEASE"/>
    <property type="match status" value="1"/>
</dbReference>
<evidence type="ECO:0000256" key="4">
    <source>
        <dbReference type="ARBA" id="ARBA00022842"/>
    </source>
</evidence>
<keyword evidence="5" id="KW-0694">RNA-binding</keyword>
<dbReference type="GO" id="GO:0003723">
    <property type="term" value="F:RNA binding"/>
    <property type="evidence" value="ECO:0007669"/>
    <property type="project" value="UniProtKB-KW"/>
</dbReference>
<name>I3DXR0_BACMT</name>
<dbReference type="InterPro" id="IPR012340">
    <property type="entry name" value="NA-bd_OB-fold"/>
</dbReference>
<evidence type="ECO:0000256" key="2">
    <source>
        <dbReference type="ARBA" id="ARBA00022723"/>
    </source>
</evidence>
<dbReference type="RefSeq" id="WP_004438296.1">
    <property type="nucleotide sequence ID" value="NZ_AFEU01000003.1"/>
</dbReference>
<proteinExistence type="predicted"/>
<evidence type="ECO:0000256" key="3">
    <source>
        <dbReference type="ARBA" id="ARBA00022801"/>
    </source>
</evidence>
<dbReference type="CDD" id="cd04453">
    <property type="entry name" value="S1_RNase_E"/>
    <property type="match status" value="1"/>
</dbReference>
<reference evidence="7 8" key="1">
    <citation type="journal article" date="2012" name="Appl. Environ. Microbiol.">
        <title>Genome Sequence of Thermotolerant Bacillus methanolicus: Features and Regulation Related to Methylotrophy and Production of L-Lysine and L-Glutamate from Methanol.</title>
        <authorList>
            <person name="Heggeset T.M."/>
            <person name="Krog A."/>
            <person name="Balzer S."/>
            <person name="Wentzel A."/>
            <person name="Ellingsen T.E."/>
            <person name="Brautaset T."/>
        </authorList>
    </citation>
    <scope>NUCLEOTIDE SEQUENCE [LARGE SCALE GENOMIC DNA]</scope>
    <source>
        <strain evidence="7 8">PB1</strain>
    </source>
</reference>
<dbReference type="GO" id="GO:0004540">
    <property type="term" value="F:RNA nuclease activity"/>
    <property type="evidence" value="ECO:0007669"/>
    <property type="project" value="InterPro"/>
</dbReference>
<dbReference type="GO" id="GO:0016787">
    <property type="term" value="F:hydrolase activity"/>
    <property type="evidence" value="ECO:0007669"/>
    <property type="project" value="UniProtKB-KW"/>
</dbReference>
<dbReference type="InterPro" id="IPR003029">
    <property type="entry name" value="S1_domain"/>
</dbReference>
<keyword evidence="3" id="KW-0378">Hydrolase</keyword>
<dbReference type="OrthoDB" id="9804278at2"/>
<keyword evidence="8" id="KW-1185">Reference proteome</keyword>
<dbReference type="InterPro" id="IPR004659">
    <property type="entry name" value="RNase_E/G"/>
</dbReference>
<evidence type="ECO:0000259" key="6">
    <source>
        <dbReference type="SMART" id="SM00316"/>
    </source>
</evidence>
<dbReference type="AlphaFoldDB" id="I3DXR0"/>
<evidence type="ECO:0000313" key="8">
    <source>
        <dbReference type="Proteomes" id="UP000010523"/>
    </source>
</evidence>
<accession>I3DXR0</accession>
<dbReference type="eggNOG" id="COG1530">
    <property type="taxonomic scope" value="Bacteria"/>
</dbReference>
<evidence type="ECO:0000313" key="7">
    <source>
        <dbReference type="EMBL" id="EIJ79031.1"/>
    </source>
</evidence>
<comment type="caution">
    <text evidence="7">The sequence shown here is derived from an EMBL/GenBank/DDBJ whole genome shotgun (WGS) entry which is preliminary data.</text>
</comment>
<feature type="domain" description="S1 motif" evidence="6">
    <location>
        <begin position="35"/>
        <end position="118"/>
    </location>
</feature>